<evidence type="ECO:0000313" key="2">
    <source>
        <dbReference type="Proteomes" id="UP000886523"/>
    </source>
</evidence>
<dbReference type="OrthoDB" id="112668at2759"/>
<organism evidence="1 2">
    <name type="scientific">Hydnum rufescens UP504</name>
    <dbReference type="NCBI Taxonomy" id="1448309"/>
    <lineage>
        <taxon>Eukaryota</taxon>
        <taxon>Fungi</taxon>
        <taxon>Dikarya</taxon>
        <taxon>Basidiomycota</taxon>
        <taxon>Agaricomycotina</taxon>
        <taxon>Agaricomycetes</taxon>
        <taxon>Cantharellales</taxon>
        <taxon>Hydnaceae</taxon>
        <taxon>Hydnum</taxon>
    </lineage>
</organism>
<comment type="caution">
    <text evidence="1">The sequence shown here is derived from an EMBL/GenBank/DDBJ whole genome shotgun (WGS) entry which is preliminary data.</text>
</comment>
<dbReference type="Gene3D" id="3.30.160.20">
    <property type="match status" value="2"/>
</dbReference>
<keyword evidence="2" id="KW-1185">Reference proteome</keyword>
<dbReference type="Proteomes" id="UP000886523">
    <property type="component" value="Unassembled WGS sequence"/>
</dbReference>
<protein>
    <submittedName>
        <fullName evidence="1">Uncharacterized protein</fullName>
    </submittedName>
</protein>
<proteinExistence type="predicted"/>
<gene>
    <name evidence="1" type="ORF">BS47DRAFT_1337086</name>
</gene>
<name>A0A9P6B8R4_9AGAM</name>
<evidence type="ECO:0000313" key="1">
    <source>
        <dbReference type="EMBL" id="KAF9519327.1"/>
    </source>
</evidence>
<dbReference type="AlphaFoldDB" id="A0A9P6B8R4"/>
<reference evidence="1" key="1">
    <citation type="journal article" date="2020" name="Nat. Commun.">
        <title>Large-scale genome sequencing of mycorrhizal fungi provides insights into the early evolution of symbiotic traits.</title>
        <authorList>
            <person name="Miyauchi S."/>
            <person name="Kiss E."/>
            <person name="Kuo A."/>
            <person name="Drula E."/>
            <person name="Kohler A."/>
            <person name="Sanchez-Garcia M."/>
            <person name="Morin E."/>
            <person name="Andreopoulos B."/>
            <person name="Barry K.W."/>
            <person name="Bonito G."/>
            <person name="Buee M."/>
            <person name="Carver A."/>
            <person name="Chen C."/>
            <person name="Cichocki N."/>
            <person name="Clum A."/>
            <person name="Culley D."/>
            <person name="Crous P.W."/>
            <person name="Fauchery L."/>
            <person name="Girlanda M."/>
            <person name="Hayes R.D."/>
            <person name="Keri Z."/>
            <person name="LaButti K."/>
            <person name="Lipzen A."/>
            <person name="Lombard V."/>
            <person name="Magnuson J."/>
            <person name="Maillard F."/>
            <person name="Murat C."/>
            <person name="Nolan M."/>
            <person name="Ohm R.A."/>
            <person name="Pangilinan J."/>
            <person name="Pereira M.F."/>
            <person name="Perotto S."/>
            <person name="Peter M."/>
            <person name="Pfister S."/>
            <person name="Riley R."/>
            <person name="Sitrit Y."/>
            <person name="Stielow J.B."/>
            <person name="Szollosi G."/>
            <person name="Zifcakova L."/>
            <person name="Stursova M."/>
            <person name="Spatafora J.W."/>
            <person name="Tedersoo L."/>
            <person name="Vaario L.M."/>
            <person name="Yamada A."/>
            <person name="Yan M."/>
            <person name="Wang P."/>
            <person name="Xu J."/>
            <person name="Bruns T."/>
            <person name="Baldrian P."/>
            <person name="Vilgalys R."/>
            <person name="Dunand C."/>
            <person name="Henrissat B."/>
            <person name="Grigoriev I.V."/>
            <person name="Hibbett D."/>
            <person name="Nagy L.G."/>
            <person name="Martin F.M."/>
        </authorList>
    </citation>
    <scope>NUCLEOTIDE SEQUENCE</scope>
    <source>
        <strain evidence="1">UP504</strain>
    </source>
</reference>
<dbReference type="SUPFAM" id="SSF54768">
    <property type="entry name" value="dsRNA-binding domain-like"/>
    <property type="match status" value="2"/>
</dbReference>
<sequence>MALRKESAVKLNNKCQHNHWLISWHDWEDKDAAPHQRWTARAMINGREYAWGQGPKKGHAHDDAAVKVFNILGEDDSIAQLKNWLARFGWCLGWQTLPDAPSAAKLVWTATALVNGVPYGTGCSTFYTCAQEEAAKQALDRLNSEYSEI</sequence>
<dbReference type="EMBL" id="MU128918">
    <property type="protein sequence ID" value="KAF9519327.1"/>
    <property type="molecule type" value="Genomic_DNA"/>
</dbReference>
<accession>A0A9P6B8R4</accession>